<dbReference type="EMBL" id="FR687360">
    <property type="protein sequence ID" value="CBW77135.1"/>
    <property type="molecule type" value="Genomic_DNA"/>
</dbReference>
<dbReference type="HOGENOM" id="CLU_3181258_0_0_4"/>
<keyword evidence="1" id="KW-0472">Membrane</keyword>
<protein>
    <submittedName>
        <fullName evidence="2">Uncharacterized protein</fullName>
    </submittedName>
</protein>
<gene>
    <name evidence="2" type="ordered locus">RBRH_02998</name>
</gene>
<reference evidence="2 3" key="1">
    <citation type="journal article" date="2011" name="J. Bacteriol.">
        <title>Complete genome sequence of Burkholderia rhizoxinica, an endosymbiont of Rhizopus microsporus.</title>
        <authorList>
            <person name="Lackner G."/>
            <person name="Moebius N."/>
            <person name="Partida-Martinez L."/>
            <person name="Hertweck C."/>
        </authorList>
    </citation>
    <scope>NUCLEOTIDE SEQUENCE [LARGE SCALE GENOMIC DNA]</scope>
    <source>
        <strain evidence="3">DSM 19002 / CIP 109453 / HKI 454</strain>
        <plasmid evidence="2 3">pBRH01</plasmid>
    </source>
</reference>
<keyword evidence="2" id="KW-0614">Plasmid</keyword>
<evidence type="ECO:0000313" key="3">
    <source>
        <dbReference type="Proteomes" id="UP000007437"/>
    </source>
</evidence>
<sequence>MAYLRFLHGIVLFAPLLTSMLLFFSGQIVRISTICPTSPRTAEAIF</sequence>
<feature type="transmembrane region" description="Helical" evidence="1">
    <location>
        <begin position="6"/>
        <end position="24"/>
    </location>
</feature>
<dbReference type="KEGG" id="brh:RBRH_02998"/>
<dbReference type="Proteomes" id="UP000007437">
    <property type="component" value="Plasmid pBRH01"/>
</dbReference>
<dbReference type="AlphaFoldDB" id="E5AVL1"/>
<evidence type="ECO:0000313" key="2">
    <source>
        <dbReference type="EMBL" id="CBW77135.1"/>
    </source>
</evidence>
<proteinExistence type="predicted"/>
<evidence type="ECO:0000256" key="1">
    <source>
        <dbReference type="SAM" id="Phobius"/>
    </source>
</evidence>
<keyword evidence="1" id="KW-1133">Transmembrane helix</keyword>
<accession>E5AVL1</accession>
<keyword evidence="1" id="KW-0812">Transmembrane</keyword>
<name>E5AVL1_MYCRK</name>
<geneLocation type="plasmid" evidence="2 3">
    <name>pBRH01</name>
</geneLocation>
<organism evidence="2 3">
    <name type="scientific">Mycetohabitans rhizoxinica (strain DSM 19002 / CIP 109453 / HKI 454)</name>
    <name type="common">Paraburkholderia rhizoxinica</name>
    <dbReference type="NCBI Taxonomy" id="882378"/>
    <lineage>
        <taxon>Bacteria</taxon>
        <taxon>Pseudomonadati</taxon>
        <taxon>Pseudomonadota</taxon>
        <taxon>Betaproteobacteria</taxon>
        <taxon>Burkholderiales</taxon>
        <taxon>Burkholderiaceae</taxon>
        <taxon>Mycetohabitans</taxon>
    </lineage>
</organism>